<dbReference type="GO" id="GO:0009253">
    <property type="term" value="P:peptidoglycan catabolic process"/>
    <property type="evidence" value="ECO:0007669"/>
    <property type="project" value="InterPro"/>
</dbReference>
<dbReference type="Pfam" id="PF01520">
    <property type="entry name" value="Amidase_3"/>
    <property type="match status" value="1"/>
</dbReference>
<dbReference type="Gene3D" id="3.40.630.40">
    <property type="entry name" value="Zn-dependent exopeptidases"/>
    <property type="match status" value="1"/>
</dbReference>
<dbReference type="EMBL" id="LSGP01000028">
    <property type="protein sequence ID" value="KYZ74784.1"/>
    <property type="molecule type" value="Genomic_DNA"/>
</dbReference>
<dbReference type="GO" id="GO:0008745">
    <property type="term" value="F:N-acetylmuramoyl-L-alanine amidase activity"/>
    <property type="evidence" value="ECO:0007669"/>
    <property type="project" value="InterPro"/>
</dbReference>
<keyword evidence="1" id="KW-0378">Hydrolase</keyword>
<dbReference type="AlphaFoldDB" id="A0A154BLD4"/>
<dbReference type="PANTHER" id="PTHR30404:SF0">
    <property type="entry name" value="N-ACETYLMURAMOYL-L-ALANINE AMIDASE AMIC"/>
    <property type="match status" value="1"/>
</dbReference>
<dbReference type="InterPro" id="IPR002508">
    <property type="entry name" value="MurNAc-LAA_cat"/>
</dbReference>
<evidence type="ECO:0000313" key="4">
    <source>
        <dbReference type="Proteomes" id="UP000076268"/>
    </source>
</evidence>
<dbReference type="CDD" id="cd02696">
    <property type="entry name" value="MurNAc-LAA"/>
    <property type="match status" value="1"/>
</dbReference>
<evidence type="ECO:0000313" key="3">
    <source>
        <dbReference type="EMBL" id="KYZ74784.1"/>
    </source>
</evidence>
<dbReference type="InterPro" id="IPR050695">
    <property type="entry name" value="N-acetylmuramoyl_amidase_3"/>
</dbReference>
<protein>
    <recommendedName>
        <fullName evidence="2">MurNAc-LAA domain-containing protein</fullName>
    </recommendedName>
</protein>
<reference evidence="3 4" key="1">
    <citation type="submission" date="2016-02" db="EMBL/GenBank/DDBJ databases">
        <title>Anaerosporomusa subterraneum gen. nov., sp. nov., a spore-forming obligate anaerobe isolated from saprolite.</title>
        <authorList>
            <person name="Choi J.K."/>
            <person name="Shah M."/>
            <person name="Yee N."/>
        </authorList>
    </citation>
    <scope>NUCLEOTIDE SEQUENCE [LARGE SCALE GENOMIC DNA]</scope>
    <source>
        <strain evidence="3 4">RU4</strain>
    </source>
</reference>
<organism evidence="3 4">
    <name type="scientific">Anaerosporomusa subterranea</name>
    <dbReference type="NCBI Taxonomy" id="1794912"/>
    <lineage>
        <taxon>Bacteria</taxon>
        <taxon>Bacillati</taxon>
        <taxon>Bacillota</taxon>
        <taxon>Negativicutes</taxon>
        <taxon>Acetonemataceae</taxon>
        <taxon>Anaerosporomusa</taxon>
    </lineage>
</organism>
<feature type="domain" description="MurNAc-LAA" evidence="2">
    <location>
        <begin position="98"/>
        <end position="206"/>
    </location>
</feature>
<name>A0A154BLD4_ANASB</name>
<dbReference type="GO" id="GO:0030288">
    <property type="term" value="C:outer membrane-bounded periplasmic space"/>
    <property type="evidence" value="ECO:0007669"/>
    <property type="project" value="TreeGrafter"/>
</dbReference>
<dbReference type="RefSeq" id="WP_066245858.1">
    <property type="nucleotide sequence ID" value="NZ_LSGP01000028.1"/>
</dbReference>
<evidence type="ECO:0000256" key="1">
    <source>
        <dbReference type="ARBA" id="ARBA00022801"/>
    </source>
</evidence>
<evidence type="ECO:0000259" key="2">
    <source>
        <dbReference type="SMART" id="SM00646"/>
    </source>
</evidence>
<sequence>MWHCDVCHQQDVSGCDCGCGEVSQPLLNKIVVLDPGHGGTFSGGVHYGFRESDINLAVALKLRKKLTRLGAKVVMTRTRDVSVAPAGSTLEADLQARVDIAKKSAGDIFVSLHVDDVPNINLTGVASYFPEGRSSGLACTIQTFLVNETCAVDNGVSPADFYVLVHNDMPAALIEMGYLSNLAEAICLMDDCYQSLIAEGILNGIVNYFLCQ</sequence>
<comment type="caution">
    <text evidence="3">The sequence shown here is derived from an EMBL/GenBank/DDBJ whole genome shotgun (WGS) entry which is preliminary data.</text>
</comment>
<proteinExistence type="predicted"/>
<gene>
    <name evidence="3" type="ORF">AXX12_16300</name>
</gene>
<dbReference type="SMART" id="SM00646">
    <property type="entry name" value="Ami_3"/>
    <property type="match status" value="1"/>
</dbReference>
<dbReference type="Proteomes" id="UP000076268">
    <property type="component" value="Unassembled WGS sequence"/>
</dbReference>
<accession>A0A154BLD4</accession>
<dbReference type="PANTHER" id="PTHR30404">
    <property type="entry name" value="N-ACETYLMURAMOYL-L-ALANINE AMIDASE"/>
    <property type="match status" value="1"/>
</dbReference>
<keyword evidence="4" id="KW-1185">Reference proteome</keyword>
<dbReference type="SUPFAM" id="SSF53187">
    <property type="entry name" value="Zn-dependent exopeptidases"/>
    <property type="match status" value="1"/>
</dbReference>
<dbReference type="STRING" id="1794912.AXX12_16300"/>